<dbReference type="Proteomes" id="UP000027138">
    <property type="component" value="Unassembled WGS sequence"/>
</dbReference>
<reference evidence="1 2" key="1">
    <citation type="journal article" date="2014" name="PLoS ONE">
        <title>Global Analysis of Gene Expression Profiles in Physic Nut (Jatropha curcas L.) Seedlings Exposed to Salt Stress.</title>
        <authorList>
            <person name="Zhang L."/>
            <person name="Zhang C."/>
            <person name="Wu P."/>
            <person name="Chen Y."/>
            <person name="Li M."/>
            <person name="Jiang H."/>
            <person name="Wu G."/>
        </authorList>
    </citation>
    <scope>NUCLEOTIDE SEQUENCE [LARGE SCALE GENOMIC DNA]</scope>
    <source>
        <strain evidence="2">cv. GZQX0401</strain>
        <tissue evidence="1">Young leaves</tissue>
    </source>
</reference>
<name>A0A067K1J7_JATCU</name>
<dbReference type="AlphaFoldDB" id="A0A067K1J7"/>
<proteinExistence type="predicted"/>
<keyword evidence="2" id="KW-1185">Reference proteome</keyword>
<accession>A0A067K1J7</accession>
<sequence length="88" mass="9491">MENLKLSYPNDTDPLVLPSGTITGSHAKRYGAAMSLYVDQISQELHDVAYNKCCVELEGTSRLLTLLETCAVGVAHPSHANMFGPRAA</sequence>
<organism evidence="1 2">
    <name type="scientific">Jatropha curcas</name>
    <name type="common">Barbados nut</name>
    <dbReference type="NCBI Taxonomy" id="180498"/>
    <lineage>
        <taxon>Eukaryota</taxon>
        <taxon>Viridiplantae</taxon>
        <taxon>Streptophyta</taxon>
        <taxon>Embryophyta</taxon>
        <taxon>Tracheophyta</taxon>
        <taxon>Spermatophyta</taxon>
        <taxon>Magnoliopsida</taxon>
        <taxon>eudicotyledons</taxon>
        <taxon>Gunneridae</taxon>
        <taxon>Pentapetalae</taxon>
        <taxon>rosids</taxon>
        <taxon>fabids</taxon>
        <taxon>Malpighiales</taxon>
        <taxon>Euphorbiaceae</taxon>
        <taxon>Crotonoideae</taxon>
        <taxon>Jatropheae</taxon>
        <taxon>Jatropha</taxon>
    </lineage>
</organism>
<dbReference type="EMBL" id="KK914711">
    <property type="protein sequence ID" value="KDP30091.1"/>
    <property type="molecule type" value="Genomic_DNA"/>
</dbReference>
<evidence type="ECO:0000313" key="1">
    <source>
        <dbReference type="EMBL" id="KDP30091.1"/>
    </source>
</evidence>
<protein>
    <submittedName>
        <fullName evidence="1">Uncharacterized protein</fullName>
    </submittedName>
</protein>
<gene>
    <name evidence="1" type="ORF">JCGZ_18566</name>
</gene>
<evidence type="ECO:0000313" key="2">
    <source>
        <dbReference type="Proteomes" id="UP000027138"/>
    </source>
</evidence>